<dbReference type="Proteomes" id="UP000061660">
    <property type="component" value="Chromosome"/>
</dbReference>
<dbReference type="InterPro" id="IPR007497">
    <property type="entry name" value="SIMPL/DUF541"/>
</dbReference>
<protein>
    <recommendedName>
        <fullName evidence="3">SIMPL domain-containing protein</fullName>
    </recommendedName>
</protein>
<reference evidence="1 2" key="2">
    <citation type="journal article" date="2016" name="Genome Announc.">
        <title>Complete Genome Sequences of Two Interactive Moderate Thermophiles, Paenibacillus napthalenovorans 32O-Y and Paenibacillus sp. 32O-W.</title>
        <authorList>
            <person name="Butler R.R.III."/>
            <person name="Wang J."/>
            <person name="Stark B.C."/>
            <person name="Pombert J.F."/>
        </authorList>
    </citation>
    <scope>NUCLEOTIDE SEQUENCE [LARGE SCALE GENOMIC DNA]</scope>
    <source>
        <strain evidence="1 2">32O-Y</strain>
    </source>
</reference>
<dbReference type="AlphaFoldDB" id="A0A0U2M495"/>
<dbReference type="EMBL" id="CP013652">
    <property type="protein sequence ID" value="ALS22384.1"/>
    <property type="molecule type" value="Genomic_DNA"/>
</dbReference>
<sequence>MYFTQPWHPASRMNPSVHHHRQIIEVSGEGTVSAPPDRAVIDLGVITENPSLSDAQRDNAASIANIVHSLVQLGIPKEQIQTVTYRVDIQYNYVEGKQILRGYQVTHMLQITLEQINQTGLVVDTAVNHGANSVSGIRFSLANPDMYYNRSLALAVKNAEAKAMTIARTIGATLITLPVKVQEEARSREPIPYQASLMAQSAPATPILPGELKITAAIRAAYTYA</sequence>
<dbReference type="KEGG" id="pnp:IJ22_20100"/>
<dbReference type="PATRIC" id="fig|162209.4.peg.2128"/>
<evidence type="ECO:0000313" key="1">
    <source>
        <dbReference type="EMBL" id="ALS22384.1"/>
    </source>
</evidence>
<dbReference type="InterPro" id="IPR052022">
    <property type="entry name" value="26kDa_periplasmic_antigen"/>
</dbReference>
<reference evidence="2" key="1">
    <citation type="submission" date="2015-12" db="EMBL/GenBank/DDBJ databases">
        <title>Complete genome sequences of two moderately thermophilic Paenibacillus species.</title>
        <authorList>
            <person name="Butler R.III."/>
            <person name="Wang J."/>
            <person name="Stark B.C."/>
            <person name="Pombert J.-F."/>
        </authorList>
    </citation>
    <scope>NUCLEOTIDE SEQUENCE [LARGE SCALE GENOMIC DNA]</scope>
    <source>
        <strain evidence="2">32O-Y</strain>
    </source>
</reference>
<organism evidence="1 2">
    <name type="scientific">Paenibacillus naphthalenovorans</name>
    <dbReference type="NCBI Taxonomy" id="162209"/>
    <lineage>
        <taxon>Bacteria</taxon>
        <taxon>Bacillati</taxon>
        <taxon>Bacillota</taxon>
        <taxon>Bacilli</taxon>
        <taxon>Bacillales</taxon>
        <taxon>Paenibacillaceae</taxon>
        <taxon>Paenibacillus</taxon>
    </lineage>
</organism>
<dbReference type="PANTHER" id="PTHR34387">
    <property type="entry name" value="SLR1258 PROTEIN"/>
    <property type="match status" value="1"/>
</dbReference>
<dbReference type="GO" id="GO:0006974">
    <property type="term" value="P:DNA damage response"/>
    <property type="evidence" value="ECO:0007669"/>
    <property type="project" value="TreeGrafter"/>
</dbReference>
<dbReference type="Gene3D" id="3.30.70.2970">
    <property type="entry name" value="Protein of unknown function (DUF541), domain 2"/>
    <property type="match status" value="1"/>
</dbReference>
<name>A0A0U2M495_9BACL</name>
<proteinExistence type="predicted"/>
<keyword evidence="2" id="KW-1185">Reference proteome</keyword>
<gene>
    <name evidence="1" type="ORF">IJ22_20100</name>
</gene>
<accession>A0A0U2M495</accession>
<dbReference type="STRING" id="162209.IJ22_20100"/>
<dbReference type="RefSeq" id="WP_235594293.1">
    <property type="nucleotide sequence ID" value="NZ_CP013652.1"/>
</dbReference>
<evidence type="ECO:0000313" key="2">
    <source>
        <dbReference type="Proteomes" id="UP000061660"/>
    </source>
</evidence>
<evidence type="ECO:0008006" key="3">
    <source>
        <dbReference type="Google" id="ProtNLM"/>
    </source>
</evidence>
<dbReference type="PANTHER" id="PTHR34387:SF1">
    <property type="entry name" value="PERIPLASMIC IMMUNOGENIC PROTEIN"/>
    <property type="match status" value="1"/>
</dbReference>
<dbReference type="Pfam" id="PF04402">
    <property type="entry name" value="SIMPL"/>
    <property type="match status" value="1"/>
</dbReference>
<dbReference type="Gene3D" id="3.30.110.170">
    <property type="entry name" value="Protein of unknown function (DUF541), domain 1"/>
    <property type="match status" value="1"/>
</dbReference>